<protein>
    <submittedName>
        <fullName evidence="1">Uncharacterized protein</fullName>
    </submittedName>
</protein>
<dbReference type="EMBL" id="UINC01062514">
    <property type="protein sequence ID" value="SVB89218.1"/>
    <property type="molecule type" value="Genomic_DNA"/>
</dbReference>
<proteinExistence type="predicted"/>
<accession>A0A382HPJ3</accession>
<name>A0A382HPJ3_9ZZZZ</name>
<evidence type="ECO:0000313" key="1">
    <source>
        <dbReference type="EMBL" id="SVB89218.1"/>
    </source>
</evidence>
<dbReference type="AlphaFoldDB" id="A0A382HPJ3"/>
<reference evidence="1" key="1">
    <citation type="submission" date="2018-05" db="EMBL/GenBank/DDBJ databases">
        <authorList>
            <person name="Lanie J.A."/>
            <person name="Ng W.-L."/>
            <person name="Kazmierczak K.M."/>
            <person name="Andrzejewski T.M."/>
            <person name="Davidsen T.M."/>
            <person name="Wayne K.J."/>
            <person name="Tettelin H."/>
            <person name="Glass J.I."/>
            <person name="Rusch D."/>
            <person name="Podicherti R."/>
            <person name="Tsui H.-C.T."/>
            <person name="Winkler M.E."/>
        </authorList>
    </citation>
    <scope>NUCLEOTIDE SEQUENCE</scope>
</reference>
<sequence length="83" mass="9975">MDVVGGNDNYFILEWYMNKKTRRNERKAAQLEHTKKKLKDIKIKPKSGQQKYKKAYKKKLSLVKSLKNLQKRIIRKEIKNARV</sequence>
<gene>
    <name evidence="1" type="ORF">METZ01_LOCUS242072</name>
</gene>
<organism evidence="1">
    <name type="scientific">marine metagenome</name>
    <dbReference type="NCBI Taxonomy" id="408172"/>
    <lineage>
        <taxon>unclassified sequences</taxon>
        <taxon>metagenomes</taxon>
        <taxon>ecological metagenomes</taxon>
    </lineage>
</organism>